<feature type="compositionally biased region" description="Low complexity" evidence="1">
    <location>
        <begin position="104"/>
        <end position="114"/>
    </location>
</feature>
<feature type="region of interest" description="Disordered" evidence="1">
    <location>
        <begin position="1"/>
        <end position="20"/>
    </location>
</feature>
<evidence type="ECO:0000259" key="2">
    <source>
        <dbReference type="Pfam" id="PF10135"/>
    </source>
</evidence>
<name>A0ABY7TLS6_9SPHN</name>
<dbReference type="RefSeq" id="WP_273688050.1">
    <property type="nucleotide sequence ID" value="NZ_CP117411.1"/>
</dbReference>
<reference evidence="3 4" key="1">
    <citation type="submission" date="2023-02" db="EMBL/GenBank/DDBJ databases">
        <title>Genome sequence of Sphingomonas naphthae.</title>
        <authorList>
            <person name="Kim S."/>
            <person name="Heo J."/>
            <person name="Kwon S.-W."/>
        </authorList>
    </citation>
    <scope>NUCLEOTIDE SEQUENCE [LARGE SCALE GENOMIC DNA]</scope>
    <source>
        <strain evidence="3 4">KACC 18716</strain>
    </source>
</reference>
<dbReference type="Proteomes" id="UP001220395">
    <property type="component" value="Chromosome"/>
</dbReference>
<evidence type="ECO:0000313" key="3">
    <source>
        <dbReference type="EMBL" id="WCT73647.1"/>
    </source>
</evidence>
<sequence>MTRLSTPTPPTLSTAAVAPAKAAGTGVDREQLKAVAKQFEAVFARQIIGSMRAGSLGDDMLGSDAGKTFRDMADSRLADDMSNKGTFGIADLLLKQFGGPEPKAVTTGATTGAALKDAAR</sequence>
<feature type="domain" description="Flagellar protein FlgJ N-terminal" evidence="2">
    <location>
        <begin position="50"/>
        <end position="96"/>
    </location>
</feature>
<accession>A0ABY7TLS6</accession>
<proteinExistence type="predicted"/>
<gene>
    <name evidence="3" type="ORF">PQ455_18885</name>
</gene>
<feature type="region of interest" description="Disordered" evidence="1">
    <location>
        <begin position="101"/>
        <end position="120"/>
    </location>
</feature>
<evidence type="ECO:0000256" key="1">
    <source>
        <dbReference type="SAM" id="MobiDB-lite"/>
    </source>
</evidence>
<dbReference type="InterPro" id="IPR019301">
    <property type="entry name" value="Flagellar_prot_FlgJ_N"/>
</dbReference>
<protein>
    <submittedName>
        <fullName evidence="3">Rod-binding protein</fullName>
    </submittedName>
</protein>
<organism evidence="3 4">
    <name type="scientific">Sphingomonas naphthae</name>
    <dbReference type="NCBI Taxonomy" id="1813468"/>
    <lineage>
        <taxon>Bacteria</taxon>
        <taxon>Pseudomonadati</taxon>
        <taxon>Pseudomonadota</taxon>
        <taxon>Alphaproteobacteria</taxon>
        <taxon>Sphingomonadales</taxon>
        <taxon>Sphingomonadaceae</taxon>
        <taxon>Sphingomonas</taxon>
    </lineage>
</organism>
<dbReference type="Pfam" id="PF10135">
    <property type="entry name" value="Rod-binding"/>
    <property type="match status" value="1"/>
</dbReference>
<dbReference type="EMBL" id="CP117411">
    <property type="protein sequence ID" value="WCT73647.1"/>
    <property type="molecule type" value="Genomic_DNA"/>
</dbReference>
<evidence type="ECO:0000313" key="4">
    <source>
        <dbReference type="Proteomes" id="UP001220395"/>
    </source>
</evidence>
<keyword evidence="4" id="KW-1185">Reference proteome</keyword>